<keyword evidence="4 6" id="KW-0472">Membrane</keyword>
<feature type="transmembrane region" description="Helical" evidence="6">
    <location>
        <begin position="164"/>
        <end position="186"/>
    </location>
</feature>
<feature type="transmembrane region" description="Helical" evidence="6">
    <location>
        <begin position="127"/>
        <end position="152"/>
    </location>
</feature>
<keyword evidence="2 6" id="KW-0812">Transmembrane</keyword>
<organism evidence="9 10">
    <name type="scientific">Streptomyces globisporus C-1027</name>
    <dbReference type="NCBI Taxonomy" id="1172567"/>
    <lineage>
        <taxon>Bacteria</taxon>
        <taxon>Bacillati</taxon>
        <taxon>Actinomycetota</taxon>
        <taxon>Actinomycetes</taxon>
        <taxon>Kitasatosporales</taxon>
        <taxon>Streptomycetaceae</taxon>
        <taxon>Streptomyces</taxon>
    </lineage>
</organism>
<evidence type="ECO:0000256" key="7">
    <source>
        <dbReference type="SAM" id="MobiDB-lite"/>
    </source>
</evidence>
<dbReference type="InterPro" id="IPR047817">
    <property type="entry name" value="ABC2_TM_bact-type"/>
</dbReference>
<dbReference type="STRING" id="1172567.WQO_16385"/>
<keyword evidence="5" id="KW-0046">Antibiotic resistance</keyword>
<proteinExistence type="inferred from homology"/>
<keyword evidence="3 6" id="KW-1133">Transmembrane helix</keyword>
<evidence type="ECO:0000313" key="10">
    <source>
        <dbReference type="Proteomes" id="UP000064183"/>
    </source>
</evidence>
<dbReference type="PANTHER" id="PTHR43027:SF2">
    <property type="entry name" value="TRANSPORT PERMEASE PROTEIN"/>
    <property type="match status" value="1"/>
</dbReference>
<evidence type="ECO:0000259" key="8">
    <source>
        <dbReference type="PROSITE" id="PS51012"/>
    </source>
</evidence>
<sequence length="278" mass="29563">MTTPTALADGRTAPERSPSPAPSGWSASLRRLNALARAELILLIRNRSAIFVALVLPIVMIFSIRASLEQIDLAGTGLSVAGAALTGGIGIVLVQVVYMNLVTGYVTRREELVLKRLRTGEVTDREILISTALPSVALAVLQSVLLVVAGAIAFDLSAPKRPELFLLGLLVGFVMMSALAAATSAVTRTVQTSQLTTLPLFFVSLFASGIFVPLDVFPDKLAAVFELLPLTGVMTLVRHGWLGGVEGGDLVTAVVAALAWTAFAVFAVRRWFRWDPRG</sequence>
<dbReference type="PIRSF" id="PIRSF006648">
    <property type="entry name" value="DrrB"/>
    <property type="match status" value="1"/>
</dbReference>
<comment type="similarity">
    <text evidence="6">Belongs to the ABC-2 integral membrane protein family.</text>
</comment>
<dbReference type="Proteomes" id="UP000064183">
    <property type="component" value="Chromosome"/>
</dbReference>
<evidence type="ECO:0000256" key="3">
    <source>
        <dbReference type="ARBA" id="ARBA00022989"/>
    </source>
</evidence>
<feature type="domain" description="ABC transmembrane type-2" evidence="8">
    <location>
        <begin position="48"/>
        <end position="271"/>
    </location>
</feature>
<comment type="subcellular location">
    <subcellularLocation>
        <location evidence="6">Cell membrane</location>
        <topology evidence="6">Multi-pass membrane protein</topology>
    </subcellularLocation>
    <subcellularLocation>
        <location evidence="1">Membrane</location>
        <topology evidence="1">Multi-pass membrane protein</topology>
    </subcellularLocation>
</comment>
<evidence type="ECO:0000256" key="6">
    <source>
        <dbReference type="RuleBase" id="RU361157"/>
    </source>
</evidence>
<gene>
    <name evidence="9" type="ORF">WQO_16385</name>
</gene>
<dbReference type="InterPro" id="IPR000412">
    <property type="entry name" value="ABC_2_transport"/>
</dbReference>
<dbReference type="InterPro" id="IPR052902">
    <property type="entry name" value="ABC-2_transporter"/>
</dbReference>
<name>A0A0U3MDT9_STRGL</name>
<reference evidence="9 10" key="1">
    <citation type="journal article" date="2012" name="J. Bacteriol.">
        <title>Draft genome sequence of Streptomyces globisporus C-1027, which produces an antitumor antibiotic consisting of a nine-membered enediyne with a chromoprotein.</title>
        <authorList>
            <person name="Wang L."/>
            <person name="Wang S."/>
            <person name="He Q."/>
            <person name="Yu T."/>
            <person name="Li Q."/>
            <person name="Hong B."/>
        </authorList>
    </citation>
    <scope>NUCLEOTIDE SEQUENCE [LARGE SCALE GENOMIC DNA]</scope>
    <source>
        <strain evidence="9 10">C-1027</strain>
    </source>
</reference>
<keyword evidence="6" id="KW-1003">Cell membrane</keyword>
<dbReference type="EMBL" id="CP013738">
    <property type="protein sequence ID" value="ALU94767.1"/>
    <property type="molecule type" value="Genomic_DNA"/>
</dbReference>
<dbReference type="PROSITE" id="PS51012">
    <property type="entry name" value="ABC_TM2"/>
    <property type="match status" value="1"/>
</dbReference>
<feature type="transmembrane region" description="Helical" evidence="6">
    <location>
        <begin position="49"/>
        <end position="68"/>
    </location>
</feature>
<protein>
    <recommendedName>
        <fullName evidence="6">Transport permease protein</fullName>
    </recommendedName>
</protein>
<feature type="region of interest" description="Disordered" evidence="7">
    <location>
        <begin position="1"/>
        <end position="25"/>
    </location>
</feature>
<evidence type="ECO:0000313" key="9">
    <source>
        <dbReference type="EMBL" id="ALU94767.1"/>
    </source>
</evidence>
<dbReference type="GeneID" id="27783938"/>
<evidence type="ECO:0000256" key="2">
    <source>
        <dbReference type="ARBA" id="ARBA00022692"/>
    </source>
</evidence>
<dbReference type="AlphaFoldDB" id="A0A0U3MDT9"/>
<dbReference type="PANTHER" id="PTHR43027">
    <property type="entry name" value="DOXORUBICIN RESISTANCE ABC TRANSPORTER PERMEASE PROTEIN DRRC-RELATED"/>
    <property type="match status" value="1"/>
</dbReference>
<dbReference type="Pfam" id="PF01061">
    <property type="entry name" value="ABC2_membrane"/>
    <property type="match status" value="1"/>
</dbReference>
<evidence type="ECO:0000256" key="1">
    <source>
        <dbReference type="ARBA" id="ARBA00004141"/>
    </source>
</evidence>
<dbReference type="KEGG" id="sgb:WQO_16385"/>
<dbReference type="RefSeq" id="WP_010056449.1">
    <property type="nucleotide sequence ID" value="NZ_CP013738.1"/>
</dbReference>
<accession>A0A0U3MDT9</accession>
<dbReference type="InterPro" id="IPR013525">
    <property type="entry name" value="ABC2_TM"/>
</dbReference>
<keyword evidence="6" id="KW-0813">Transport</keyword>
<dbReference type="GO" id="GO:0140359">
    <property type="term" value="F:ABC-type transporter activity"/>
    <property type="evidence" value="ECO:0007669"/>
    <property type="project" value="InterPro"/>
</dbReference>
<dbReference type="GO" id="GO:0043190">
    <property type="term" value="C:ATP-binding cassette (ABC) transporter complex"/>
    <property type="evidence" value="ECO:0007669"/>
    <property type="project" value="InterPro"/>
</dbReference>
<evidence type="ECO:0000256" key="4">
    <source>
        <dbReference type="ARBA" id="ARBA00023136"/>
    </source>
</evidence>
<feature type="transmembrane region" description="Helical" evidence="6">
    <location>
        <begin position="250"/>
        <end position="268"/>
    </location>
</feature>
<evidence type="ECO:0000256" key="5">
    <source>
        <dbReference type="ARBA" id="ARBA00023251"/>
    </source>
</evidence>
<feature type="transmembrane region" description="Helical" evidence="6">
    <location>
        <begin position="198"/>
        <end position="217"/>
    </location>
</feature>
<feature type="transmembrane region" description="Helical" evidence="6">
    <location>
        <begin position="80"/>
        <end position="106"/>
    </location>
</feature>
<dbReference type="GO" id="GO:0046677">
    <property type="term" value="P:response to antibiotic"/>
    <property type="evidence" value="ECO:0007669"/>
    <property type="project" value="UniProtKB-KW"/>
</dbReference>